<evidence type="ECO:0000313" key="3">
    <source>
        <dbReference type="EMBL" id="SFM59776.1"/>
    </source>
</evidence>
<dbReference type="PANTHER" id="PTHR11060">
    <property type="entry name" value="PROTEIN MEMO1"/>
    <property type="match status" value="1"/>
</dbReference>
<dbReference type="Gene3D" id="3.40.830.10">
    <property type="entry name" value="LigB-like"/>
    <property type="match status" value="1"/>
</dbReference>
<dbReference type="HAMAP" id="MF_00055">
    <property type="entry name" value="MEMO1"/>
    <property type="match status" value="1"/>
</dbReference>
<dbReference type="NCBIfam" id="TIGR04336">
    <property type="entry name" value="AmmeMemoSam_B"/>
    <property type="match status" value="1"/>
</dbReference>
<protein>
    <recommendedName>
        <fullName evidence="2">MEMO1 family protein SAMN04488696_1789</fullName>
    </recommendedName>
</protein>
<evidence type="ECO:0000256" key="2">
    <source>
        <dbReference type="HAMAP-Rule" id="MF_00055"/>
    </source>
</evidence>
<accession>A0A1I4S5I6</accession>
<evidence type="ECO:0000313" key="4">
    <source>
        <dbReference type="Proteomes" id="UP000198535"/>
    </source>
</evidence>
<gene>
    <name evidence="3" type="ORF">SAMN04488696_1789</name>
</gene>
<comment type="similarity">
    <text evidence="1 2">Belongs to the MEMO1 family.</text>
</comment>
<evidence type="ECO:0000256" key="1">
    <source>
        <dbReference type="ARBA" id="ARBA00006315"/>
    </source>
</evidence>
<dbReference type="AlphaFoldDB" id="A0A1I4S5I6"/>
<reference evidence="4" key="1">
    <citation type="submission" date="2016-10" db="EMBL/GenBank/DDBJ databases">
        <authorList>
            <person name="Varghese N."/>
            <person name="Submissions S."/>
        </authorList>
    </citation>
    <scope>NUCLEOTIDE SEQUENCE [LARGE SCALE GENOMIC DNA]</scope>
    <source>
        <strain evidence="4">Mob M</strain>
    </source>
</reference>
<dbReference type="InterPro" id="IPR002737">
    <property type="entry name" value="MEMO1_fam"/>
</dbReference>
<dbReference type="RefSeq" id="WP_091936134.1">
    <property type="nucleotide sequence ID" value="NZ_FOUJ01000003.1"/>
</dbReference>
<organism evidence="3 4">
    <name type="scientific">Methanolobus profundi</name>
    <dbReference type="NCBI Taxonomy" id="487685"/>
    <lineage>
        <taxon>Archaea</taxon>
        <taxon>Methanobacteriati</taxon>
        <taxon>Methanobacteriota</taxon>
        <taxon>Stenosarchaea group</taxon>
        <taxon>Methanomicrobia</taxon>
        <taxon>Methanosarcinales</taxon>
        <taxon>Methanosarcinaceae</taxon>
        <taxon>Methanolobus</taxon>
    </lineage>
</organism>
<dbReference type="SUPFAM" id="SSF53213">
    <property type="entry name" value="LigB-like"/>
    <property type="match status" value="1"/>
</dbReference>
<sequence length="265" mass="28775">MRQTTVAGQFYPLNTKSLNKELSKCFKDAAASEKPILGAVVPHAGYIYSGEVAAHAFAQLPKADTYVLFGPNHTGYGSPVALSQDTWKTPLGVVETDKDIGKLLAGTIIDFDELAHHYEHSIEVQVPFLQYMFGSDFKILPICMGLQDEETAIEVGKEVAEAAKATGKKVVFIASSDFTHYQPDDVARENDNYLIEPILKMDIPEFYRRKDERNISACGFGPIAAMLSATMEFGASSVSLLKYATSGDVTGDMSGVVGYAAIVVE</sequence>
<dbReference type="OrthoDB" id="372162at2157"/>
<dbReference type="Proteomes" id="UP000198535">
    <property type="component" value="Unassembled WGS sequence"/>
</dbReference>
<dbReference type="CDD" id="cd07361">
    <property type="entry name" value="MEMO_like"/>
    <property type="match status" value="1"/>
</dbReference>
<proteinExistence type="inferred from homology"/>
<name>A0A1I4S5I6_9EURY</name>
<dbReference type="PANTHER" id="PTHR11060:SF0">
    <property type="entry name" value="PROTEIN MEMO1"/>
    <property type="match status" value="1"/>
</dbReference>
<dbReference type="STRING" id="487685.SAMN04488696_1789"/>
<dbReference type="Pfam" id="PF01875">
    <property type="entry name" value="Memo"/>
    <property type="match status" value="1"/>
</dbReference>
<dbReference type="NCBIfam" id="NF001987">
    <property type="entry name" value="PRK00782.1"/>
    <property type="match status" value="1"/>
</dbReference>
<keyword evidence="4" id="KW-1185">Reference proteome</keyword>
<dbReference type="EMBL" id="FOUJ01000003">
    <property type="protein sequence ID" value="SFM59776.1"/>
    <property type="molecule type" value="Genomic_DNA"/>
</dbReference>